<evidence type="ECO:0000256" key="4">
    <source>
        <dbReference type="ARBA" id="ARBA00022776"/>
    </source>
</evidence>
<comment type="caution">
    <text evidence="8">The sequence shown here is derived from an EMBL/GenBank/DDBJ whole genome shotgun (WGS) entry which is preliminary data.</text>
</comment>
<dbReference type="Gene3D" id="2.130.10.10">
    <property type="entry name" value="YVTN repeat-like/Quinoprotein amine dehydrogenase"/>
    <property type="match status" value="1"/>
</dbReference>
<evidence type="ECO:0000256" key="1">
    <source>
        <dbReference type="ARBA" id="ARBA00022574"/>
    </source>
</evidence>
<dbReference type="Proteomes" id="UP001153076">
    <property type="component" value="Unassembled WGS sequence"/>
</dbReference>
<keyword evidence="9" id="KW-1185">Reference proteome</keyword>
<dbReference type="AlphaFoldDB" id="A0A9Q1QDY1"/>
<evidence type="ECO:0000313" key="8">
    <source>
        <dbReference type="EMBL" id="KAJ8438597.1"/>
    </source>
</evidence>
<dbReference type="GO" id="GO:0051301">
    <property type="term" value="P:cell division"/>
    <property type="evidence" value="ECO:0007669"/>
    <property type="project" value="UniProtKB-KW"/>
</dbReference>
<dbReference type="PANTHER" id="PTHR19918:SF8">
    <property type="entry name" value="FI02843P"/>
    <property type="match status" value="1"/>
</dbReference>
<evidence type="ECO:0008006" key="10">
    <source>
        <dbReference type="Google" id="ProtNLM"/>
    </source>
</evidence>
<evidence type="ECO:0000256" key="5">
    <source>
        <dbReference type="ARBA" id="ARBA00023306"/>
    </source>
</evidence>
<keyword evidence="5" id="KW-0131">Cell cycle</keyword>
<gene>
    <name evidence="8" type="ORF">Cgig2_010381</name>
</gene>
<feature type="repeat" description="WD" evidence="7">
    <location>
        <begin position="130"/>
        <end position="171"/>
    </location>
</feature>
<dbReference type="InterPro" id="IPR001680">
    <property type="entry name" value="WD40_rpt"/>
</dbReference>
<reference evidence="8" key="1">
    <citation type="submission" date="2022-04" db="EMBL/GenBank/DDBJ databases">
        <title>Carnegiea gigantea Genome sequencing and assembly v2.</title>
        <authorList>
            <person name="Copetti D."/>
            <person name="Sanderson M.J."/>
            <person name="Burquez A."/>
            <person name="Wojciechowski M.F."/>
        </authorList>
    </citation>
    <scope>NUCLEOTIDE SEQUENCE</scope>
    <source>
        <strain evidence="8">SGP5-SGP5p</strain>
        <tissue evidence="8">Aerial part</tissue>
    </source>
</reference>
<dbReference type="GO" id="GO:0010997">
    <property type="term" value="F:anaphase-promoting complex binding"/>
    <property type="evidence" value="ECO:0007669"/>
    <property type="project" value="InterPro"/>
</dbReference>
<dbReference type="InterPro" id="IPR033010">
    <property type="entry name" value="Cdc20/Fizzy"/>
</dbReference>
<dbReference type="GO" id="GO:0005680">
    <property type="term" value="C:anaphase-promoting complex"/>
    <property type="evidence" value="ECO:0007669"/>
    <property type="project" value="TreeGrafter"/>
</dbReference>
<accession>A0A9Q1QDY1</accession>
<evidence type="ECO:0000256" key="3">
    <source>
        <dbReference type="ARBA" id="ARBA00022737"/>
    </source>
</evidence>
<organism evidence="8 9">
    <name type="scientific">Carnegiea gigantea</name>
    <dbReference type="NCBI Taxonomy" id="171969"/>
    <lineage>
        <taxon>Eukaryota</taxon>
        <taxon>Viridiplantae</taxon>
        <taxon>Streptophyta</taxon>
        <taxon>Embryophyta</taxon>
        <taxon>Tracheophyta</taxon>
        <taxon>Spermatophyta</taxon>
        <taxon>Magnoliopsida</taxon>
        <taxon>eudicotyledons</taxon>
        <taxon>Gunneridae</taxon>
        <taxon>Pentapetalae</taxon>
        <taxon>Caryophyllales</taxon>
        <taxon>Cactineae</taxon>
        <taxon>Cactaceae</taxon>
        <taxon>Cactoideae</taxon>
        <taxon>Echinocereeae</taxon>
        <taxon>Carnegiea</taxon>
    </lineage>
</organism>
<dbReference type="SMART" id="SM00320">
    <property type="entry name" value="WD40"/>
    <property type="match status" value="2"/>
</dbReference>
<proteinExistence type="predicted"/>
<dbReference type="SUPFAM" id="SSF50978">
    <property type="entry name" value="WD40 repeat-like"/>
    <property type="match status" value="1"/>
</dbReference>
<keyword evidence="2" id="KW-0132">Cell division</keyword>
<keyword evidence="3" id="KW-0677">Repeat</keyword>
<dbReference type="GO" id="GO:1905786">
    <property type="term" value="P:positive regulation of anaphase-promoting complex-dependent catabolic process"/>
    <property type="evidence" value="ECO:0007669"/>
    <property type="project" value="TreeGrafter"/>
</dbReference>
<dbReference type="OrthoDB" id="10263272at2759"/>
<dbReference type="InterPro" id="IPR015943">
    <property type="entry name" value="WD40/YVTN_repeat-like_dom_sf"/>
</dbReference>
<evidence type="ECO:0000313" key="9">
    <source>
        <dbReference type="Proteomes" id="UP001153076"/>
    </source>
</evidence>
<dbReference type="InterPro" id="IPR036322">
    <property type="entry name" value="WD40_repeat_dom_sf"/>
</dbReference>
<keyword evidence="4" id="KW-0498">Mitosis</keyword>
<evidence type="ECO:0000256" key="2">
    <source>
        <dbReference type="ARBA" id="ARBA00022618"/>
    </source>
</evidence>
<keyword evidence="1 7" id="KW-0853">WD repeat</keyword>
<name>A0A9Q1QDY1_9CARY</name>
<protein>
    <recommendedName>
        <fullName evidence="10">Cell division cycle 20</fullName>
    </recommendedName>
</protein>
<comment type="function">
    <text evidence="6">Component of the anaphase promoting complex/cyclosome (APC/C), a cell cycle-regulated E3 ubiquitin-protein ligase complex that controls progression through mitosis and the G1 phase of the cell cycle.</text>
</comment>
<evidence type="ECO:0000256" key="7">
    <source>
        <dbReference type="PROSITE-ProRule" id="PRU00221"/>
    </source>
</evidence>
<sequence length="231" mass="26243">MNCDFTHHMLFQGSKGKENRAASSPSKEAYRRQLREVFGMNRARILAFKNQLPAPVEQDFYTYFCQSKPAKPRCYIPQSFKRTLDASDLIDDFYLNLLDWGCRNVLAIALGSTVYMWDASNGSTSKLVIVDDDKGPVTSVNWMPDGCHTAIGLNNSEVQLWNSTSNRQLRTLRVVHRGCVGSLAWKRNHILTTGSVDGRIINNDVRIRHHVVETYRGHSQEICGLIWSYTG</sequence>
<dbReference type="PROSITE" id="PS50082">
    <property type="entry name" value="WD_REPEATS_2"/>
    <property type="match status" value="1"/>
</dbReference>
<dbReference type="GO" id="GO:1990757">
    <property type="term" value="F:ubiquitin ligase activator activity"/>
    <property type="evidence" value="ECO:0007669"/>
    <property type="project" value="TreeGrafter"/>
</dbReference>
<dbReference type="PANTHER" id="PTHR19918">
    <property type="entry name" value="CELL DIVISION CYCLE 20 CDC20 FIZZY -RELATED"/>
    <property type="match status" value="1"/>
</dbReference>
<dbReference type="GO" id="GO:0031145">
    <property type="term" value="P:anaphase-promoting complex-dependent catabolic process"/>
    <property type="evidence" value="ECO:0007669"/>
    <property type="project" value="TreeGrafter"/>
</dbReference>
<dbReference type="EMBL" id="JAKOGI010000248">
    <property type="protein sequence ID" value="KAJ8438597.1"/>
    <property type="molecule type" value="Genomic_DNA"/>
</dbReference>
<evidence type="ECO:0000256" key="6">
    <source>
        <dbReference type="ARBA" id="ARBA00023425"/>
    </source>
</evidence>